<evidence type="ECO:0000256" key="8">
    <source>
        <dbReference type="ARBA" id="ARBA00041763"/>
    </source>
</evidence>
<evidence type="ECO:0000256" key="5">
    <source>
        <dbReference type="ARBA" id="ARBA00022801"/>
    </source>
</evidence>
<dbReference type="Pfam" id="PF00383">
    <property type="entry name" value="dCMP_cyt_deam_1"/>
    <property type="match status" value="1"/>
</dbReference>
<comment type="similarity">
    <text evidence="2">Belongs to the cytidine and deoxycytidylate deaminase family.</text>
</comment>
<organism evidence="11 12">
    <name type="scientific">Geotrichum candidum</name>
    <name type="common">Oospora lactis</name>
    <name type="synonym">Dipodascus geotrichum</name>
    <dbReference type="NCBI Taxonomy" id="1173061"/>
    <lineage>
        <taxon>Eukaryota</taxon>
        <taxon>Fungi</taxon>
        <taxon>Dikarya</taxon>
        <taxon>Ascomycota</taxon>
        <taxon>Saccharomycotina</taxon>
        <taxon>Dipodascomycetes</taxon>
        <taxon>Dipodascales</taxon>
        <taxon>Dipodascaceae</taxon>
        <taxon>Geotrichum</taxon>
    </lineage>
</organism>
<dbReference type="PANTHER" id="PTHR11086:SF18">
    <property type="entry name" value="DEOXYCYTIDYLATE DEAMINASE"/>
    <property type="match status" value="1"/>
</dbReference>
<dbReference type="InterPro" id="IPR002125">
    <property type="entry name" value="CMP_dCMP_dom"/>
</dbReference>
<dbReference type="InterPro" id="IPR015517">
    <property type="entry name" value="dCMP_deaminase-rel"/>
</dbReference>
<feature type="domain" description="CMP/dCMP-type deaminase" evidence="10">
    <location>
        <begin position="168"/>
        <end position="303"/>
    </location>
</feature>
<dbReference type="FunFam" id="3.40.140.10:FF:000035">
    <property type="entry name" value="dCMP deaminase"/>
    <property type="match status" value="1"/>
</dbReference>
<keyword evidence="12" id="KW-1185">Reference proteome</keyword>
<reference evidence="11" key="1">
    <citation type="submission" date="2014-03" db="EMBL/GenBank/DDBJ databases">
        <authorList>
            <person name="Casaregola S."/>
        </authorList>
    </citation>
    <scope>NUCLEOTIDE SEQUENCE [LARGE SCALE GENOMIC DNA]</scope>
    <source>
        <strain evidence="11">CLIB 918</strain>
    </source>
</reference>
<evidence type="ECO:0000256" key="6">
    <source>
        <dbReference type="ARBA" id="ARBA00022833"/>
    </source>
</evidence>
<evidence type="ECO:0000256" key="1">
    <source>
        <dbReference type="ARBA" id="ARBA00001947"/>
    </source>
</evidence>
<dbReference type="GO" id="GO:0005737">
    <property type="term" value="C:cytoplasm"/>
    <property type="evidence" value="ECO:0007669"/>
    <property type="project" value="TreeGrafter"/>
</dbReference>
<dbReference type="InterPro" id="IPR016193">
    <property type="entry name" value="Cytidine_deaminase-like"/>
</dbReference>
<dbReference type="EMBL" id="CCBN010000014">
    <property type="protein sequence ID" value="CDO56198.1"/>
    <property type="molecule type" value="Genomic_DNA"/>
</dbReference>
<keyword evidence="3" id="KW-0479">Metal-binding</keyword>
<evidence type="ECO:0000256" key="7">
    <source>
        <dbReference type="ARBA" id="ARBA00038938"/>
    </source>
</evidence>
<dbReference type="SUPFAM" id="SSF52540">
    <property type="entry name" value="P-loop containing nucleoside triphosphate hydrolases"/>
    <property type="match status" value="1"/>
</dbReference>
<dbReference type="GO" id="GO:0009165">
    <property type="term" value="P:nucleotide biosynthetic process"/>
    <property type="evidence" value="ECO:0007669"/>
    <property type="project" value="UniProtKB-KW"/>
</dbReference>
<dbReference type="Gene3D" id="3.40.50.300">
    <property type="entry name" value="P-loop containing nucleotide triphosphate hydrolases"/>
    <property type="match status" value="1"/>
</dbReference>
<proteinExistence type="inferred from homology"/>
<comment type="caution">
    <text evidence="11">The sequence shown here is derived from an EMBL/GenBank/DDBJ whole genome shotgun (WGS) entry which is preliminary data.</text>
</comment>
<evidence type="ECO:0000259" key="10">
    <source>
        <dbReference type="PROSITE" id="PS51747"/>
    </source>
</evidence>
<dbReference type="PROSITE" id="PS51747">
    <property type="entry name" value="CYT_DCMP_DEAMINASES_2"/>
    <property type="match status" value="1"/>
</dbReference>
<dbReference type="InterPro" id="IPR016192">
    <property type="entry name" value="APOBEC/CMP_deaminase_Zn-bd"/>
</dbReference>
<dbReference type="Proteomes" id="UP000242525">
    <property type="component" value="Unassembled WGS sequence"/>
</dbReference>
<evidence type="ECO:0000313" key="12">
    <source>
        <dbReference type="Proteomes" id="UP000242525"/>
    </source>
</evidence>
<keyword evidence="4" id="KW-0545">Nucleotide biosynthesis</keyword>
<dbReference type="GO" id="GO:0004132">
    <property type="term" value="F:dCMP deaminase activity"/>
    <property type="evidence" value="ECO:0007669"/>
    <property type="project" value="UniProtKB-EC"/>
</dbReference>
<dbReference type="Gene3D" id="3.40.140.10">
    <property type="entry name" value="Cytidine Deaminase, domain 2"/>
    <property type="match status" value="1"/>
</dbReference>
<protein>
    <recommendedName>
        <fullName evidence="9">Deoxycytidylate deaminase</fullName>
        <ecNumber evidence="7">3.5.4.12</ecNumber>
    </recommendedName>
    <alternativeName>
        <fullName evidence="8">dCMP deaminase</fullName>
    </alternativeName>
</protein>
<name>A0A0J9XFX1_GEOCN</name>
<dbReference type="OrthoDB" id="6710946at2759"/>
<evidence type="ECO:0000256" key="9">
    <source>
        <dbReference type="ARBA" id="ARBA00071582"/>
    </source>
</evidence>
<dbReference type="InterPro" id="IPR027417">
    <property type="entry name" value="P-loop_NTPase"/>
</dbReference>
<keyword evidence="6" id="KW-0862">Zinc</keyword>
<dbReference type="SUPFAM" id="SSF53927">
    <property type="entry name" value="Cytidine deaminase-like"/>
    <property type="match status" value="1"/>
</dbReference>
<comment type="cofactor">
    <cofactor evidence="1">
        <name>Zn(2+)</name>
        <dbReference type="ChEBI" id="CHEBI:29105"/>
    </cofactor>
</comment>
<keyword evidence="5" id="KW-0378">Hydrolase</keyword>
<evidence type="ECO:0000256" key="4">
    <source>
        <dbReference type="ARBA" id="ARBA00022727"/>
    </source>
</evidence>
<gene>
    <name evidence="11" type="ORF">BN980_GECA14s00846g</name>
</gene>
<dbReference type="PROSITE" id="PS00903">
    <property type="entry name" value="CYT_DCMP_DEAMINASES_1"/>
    <property type="match status" value="1"/>
</dbReference>
<evidence type="ECO:0000256" key="3">
    <source>
        <dbReference type="ARBA" id="ARBA00022723"/>
    </source>
</evidence>
<evidence type="ECO:0000313" key="11">
    <source>
        <dbReference type="EMBL" id="CDO56198.1"/>
    </source>
</evidence>
<sequence>MLIGISGPIRSGKSTVAEYLVTTHGFTHLYLHKKPGTTATDAVGKDNVFDTVAALRDYVTKHWQTHFVLTQISDPATLELLQQRPFFLHITVDAPVRIRYLRYQETTAATADFADFVMHSDAQLFSPDYLAVTSRAALRVVNAVNSLSDLHIKLAALNLLDPDRLRPSWDAYFMRLADLASLRANCMKRQVGCVVVRDKRVIATGYNGTPRGLTNCNAGGCARCNDTGGLLETCLCLHAEENALLEAGRDRIRGGCVLYCNTCPCLTCSVKIVQVGIAEVVYLNPYSMDTASRTVLEDGGVKLRQFVPPTEGLVV</sequence>
<dbReference type="EC" id="3.5.4.12" evidence="7"/>
<dbReference type="STRING" id="1173061.A0A0J9XFX1"/>
<dbReference type="AlphaFoldDB" id="A0A0J9XFX1"/>
<dbReference type="PANTHER" id="PTHR11086">
    <property type="entry name" value="DEOXYCYTIDYLATE DEAMINASE-RELATED"/>
    <property type="match status" value="1"/>
</dbReference>
<evidence type="ECO:0000256" key="2">
    <source>
        <dbReference type="ARBA" id="ARBA00006576"/>
    </source>
</evidence>
<accession>A0A0J9XFX1</accession>
<dbReference type="CDD" id="cd01286">
    <property type="entry name" value="deoxycytidylate_deaminase"/>
    <property type="match status" value="1"/>
</dbReference>
<dbReference type="InterPro" id="IPR035105">
    <property type="entry name" value="Deoxycytidylate_deaminase_dom"/>
</dbReference>
<dbReference type="GO" id="GO:0008270">
    <property type="term" value="F:zinc ion binding"/>
    <property type="evidence" value="ECO:0007669"/>
    <property type="project" value="InterPro"/>
</dbReference>